<dbReference type="PANTHER" id="PTHR11552:SF147">
    <property type="entry name" value="CHOLINE DEHYDROGENASE, MITOCHONDRIAL"/>
    <property type="match status" value="1"/>
</dbReference>
<dbReference type="Pfam" id="PF05199">
    <property type="entry name" value="GMC_oxred_C"/>
    <property type="match status" value="1"/>
</dbReference>
<dbReference type="Proteomes" id="UP000236333">
    <property type="component" value="Unassembled WGS sequence"/>
</dbReference>
<dbReference type="GO" id="GO:0050660">
    <property type="term" value="F:flavin adenine dinucleotide binding"/>
    <property type="evidence" value="ECO:0007669"/>
    <property type="project" value="InterPro"/>
</dbReference>
<dbReference type="PANTHER" id="PTHR11552">
    <property type="entry name" value="GLUCOSE-METHANOL-CHOLINE GMC OXIDOREDUCTASE"/>
    <property type="match status" value="1"/>
</dbReference>
<dbReference type="GO" id="GO:0019285">
    <property type="term" value="P:glycine betaine biosynthetic process from choline"/>
    <property type="evidence" value="ECO:0007669"/>
    <property type="project" value="TreeGrafter"/>
</dbReference>
<organism evidence="3 4">
    <name type="scientific">Tetrabaena socialis</name>
    <dbReference type="NCBI Taxonomy" id="47790"/>
    <lineage>
        <taxon>Eukaryota</taxon>
        <taxon>Viridiplantae</taxon>
        <taxon>Chlorophyta</taxon>
        <taxon>core chlorophytes</taxon>
        <taxon>Chlorophyceae</taxon>
        <taxon>CS clade</taxon>
        <taxon>Chlamydomonadales</taxon>
        <taxon>Tetrabaenaceae</taxon>
        <taxon>Tetrabaena</taxon>
    </lineage>
</organism>
<dbReference type="InterPro" id="IPR012132">
    <property type="entry name" value="GMC_OxRdtase"/>
</dbReference>
<protein>
    <submittedName>
        <fullName evidence="3">Choline dehydrogenase</fullName>
    </submittedName>
</protein>
<gene>
    <name evidence="3" type="ORF">TSOC_007947</name>
</gene>
<evidence type="ECO:0000256" key="1">
    <source>
        <dbReference type="ARBA" id="ARBA00010790"/>
    </source>
</evidence>
<dbReference type="AlphaFoldDB" id="A0A2J7ZZU0"/>
<accession>A0A2J7ZZU0</accession>
<comment type="similarity">
    <text evidence="1">Belongs to the GMC oxidoreductase family.</text>
</comment>
<reference evidence="3 4" key="1">
    <citation type="journal article" date="2017" name="Mol. Biol. Evol.">
        <title>The 4-celled Tetrabaena socialis nuclear genome reveals the essential components for genetic control of cell number at the origin of multicellularity in the volvocine lineage.</title>
        <authorList>
            <person name="Featherston J."/>
            <person name="Arakaki Y."/>
            <person name="Hanschen E.R."/>
            <person name="Ferris P.J."/>
            <person name="Michod R.E."/>
            <person name="Olson B.J.S.C."/>
            <person name="Nozaki H."/>
            <person name="Durand P.M."/>
        </authorList>
    </citation>
    <scope>NUCLEOTIDE SEQUENCE [LARGE SCALE GENOMIC DNA]</scope>
    <source>
        <strain evidence="3 4">NIES-571</strain>
    </source>
</reference>
<name>A0A2J7ZZU0_9CHLO</name>
<evidence type="ECO:0000259" key="2">
    <source>
        <dbReference type="Pfam" id="PF05199"/>
    </source>
</evidence>
<proteinExistence type="inferred from homology"/>
<dbReference type="Gene3D" id="3.30.560.10">
    <property type="entry name" value="Glucose Oxidase, domain 3"/>
    <property type="match status" value="1"/>
</dbReference>
<dbReference type="OrthoDB" id="531793at2759"/>
<dbReference type="InterPro" id="IPR007867">
    <property type="entry name" value="GMC_OxRtase_C"/>
</dbReference>
<evidence type="ECO:0000313" key="3">
    <source>
        <dbReference type="EMBL" id="PNH05783.1"/>
    </source>
</evidence>
<dbReference type="GO" id="GO:0008812">
    <property type="term" value="F:choline dehydrogenase activity"/>
    <property type="evidence" value="ECO:0007669"/>
    <property type="project" value="TreeGrafter"/>
</dbReference>
<feature type="domain" description="Glucose-methanol-choline oxidoreductase C-terminal" evidence="2">
    <location>
        <begin position="135"/>
        <end position="226"/>
    </location>
</feature>
<sequence length="249" mass="25999">MNETARKGVVEVDGTLRIVPRRYWFLPYSWFLPSAVPLEGTVTMHIKSWNDKVARVQERFFNIPTIIPVPVRWLVGWAVGTAGVLSEPALAQLYDWYSAGYSGVQGGVEQALQSAPVAAAVEKAEGLRGSVAEGVQAAKAKVLEGETFPGVRASSDKDIDEYVRRTVHSGNALVGTCAMGASAAAGAVVSSADLKVFGVAGLRVVDASVIPTLPGGQTGAATVMVAERAAALLLGKAAIASARQQPVAV</sequence>
<dbReference type="Gene3D" id="3.50.50.60">
    <property type="entry name" value="FAD/NAD(P)-binding domain"/>
    <property type="match status" value="1"/>
</dbReference>
<comment type="caution">
    <text evidence="3">The sequence shown here is derived from an EMBL/GenBank/DDBJ whole genome shotgun (WGS) entry which is preliminary data.</text>
</comment>
<dbReference type="SUPFAM" id="SSF51905">
    <property type="entry name" value="FAD/NAD(P)-binding domain"/>
    <property type="match status" value="1"/>
</dbReference>
<dbReference type="GO" id="GO:0016020">
    <property type="term" value="C:membrane"/>
    <property type="evidence" value="ECO:0007669"/>
    <property type="project" value="TreeGrafter"/>
</dbReference>
<dbReference type="EMBL" id="PGGS01000279">
    <property type="protein sequence ID" value="PNH05783.1"/>
    <property type="molecule type" value="Genomic_DNA"/>
</dbReference>
<keyword evidence="4" id="KW-1185">Reference proteome</keyword>
<evidence type="ECO:0000313" key="4">
    <source>
        <dbReference type="Proteomes" id="UP000236333"/>
    </source>
</evidence>
<dbReference type="InterPro" id="IPR036188">
    <property type="entry name" value="FAD/NAD-bd_sf"/>
</dbReference>